<name>A0ACB6Z7E5_THEGA</name>
<dbReference type="EMBL" id="MU118083">
    <property type="protein sequence ID" value="KAF9645654.1"/>
    <property type="molecule type" value="Genomic_DNA"/>
</dbReference>
<dbReference type="Proteomes" id="UP000886501">
    <property type="component" value="Unassembled WGS sequence"/>
</dbReference>
<reference evidence="1" key="1">
    <citation type="submission" date="2019-10" db="EMBL/GenBank/DDBJ databases">
        <authorList>
            <consortium name="DOE Joint Genome Institute"/>
            <person name="Kuo A."/>
            <person name="Miyauchi S."/>
            <person name="Kiss E."/>
            <person name="Drula E."/>
            <person name="Kohler A."/>
            <person name="Sanchez-Garcia M."/>
            <person name="Andreopoulos B."/>
            <person name="Barry K.W."/>
            <person name="Bonito G."/>
            <person name="Buee M."/>
            <person name="Carver A."/>
            <person name="Chen C."/>
            <person name="Cichocki N."/>
            <person name="Clum A."/>
            <person name="Culley D."/>
            <person name="Crous P.W."/>
            <person name="Fauchery L."/>
            <person name="Girlanda M."/>
            <person name="Hayes R."/>
            <person name="Keri Z."/>
            <person name="Labutti K."/>
            <person name="Lipzen A."/>
            <person name="Lombard V."/>
            <person name="Magnuson J."/>
            <person name="Maillard F."/>
            <person name="Morin E."/>
            <person name="Murat C."/>
            <person name="Nolan M."/>
            <person name="Ohm R."/>
            <person name="Pangilinan J."/>
            <person name="Pereira M."/>
            <person name="Perotto S."/>
            <person name="Peter M."/>
            <person name="Riley R."/>
            <person name="Sitrit Y."/>
            <person name="Stielow B."/>
            <person name="Szollosi G."/>
            <person name="Zifcakova L."/>
            <person name="Stursova M."/>
            <person name="Spatafora J.W."/>
            <person name="Tedersoo L."/>
            <person name="Vaario L.-M."/>
            <person name="Yamada A."/>
            <person name="Yan M."/>
            <person name="Wang P."/>
            <person name="Xu J."/>
            <person name="Bruns T."/>
            <person name="Baldrian P."/>
            <person name="Vilgalys R."/>
            <person name="Henrissat B."/>
            <person name="Grigoriev I.V."/>
            <person name="Hibbett D."/>
            <person name="Nagy L.G."/>
            <person name="Martin F.M."/>
        </authorList>
    </citation>
    <scope>NUCLEOTIDE SEQUENCE</scope>
    <source>
        <strain evidence="1">P2</strain>
    </source>
</reference>
<keyword evidence="2" id="KW-1185">Reference proteome</keyword>
<proteinExistence type="predicted"/>
<protein>
    <submittedName>
        <fullName evidence="1">Uncharacterized protein</fullName>
    </submittedName>
</protein>
<organism evidence="1 2">
    <name type="scientific">Thelephora ganbajun</name>
    <name type="common">Ganba fungus</name>
    <dbReference type="NCBI Taxonomy" id="370292"/>
    <lineage>
        <taxon>Eukaryota</taxon>
        <taxon>Fungi</taxon>
        <taxon>Dikarya</taxon>
        <taxon>Basidiomycota</taxon>
        <taxon>Agaricomycotina</taxon>
        <taxon>Agaricomycetes</taxon>
        <taxon>Thelephorales</taxon>
        <taxon>Thelephoraceae</taxon>
        <taxon>Thelephora</taxon>
    </lineage>
</organism>
<evidence type="ECO:0000313" key="1">
    <source>
        <dbReference type="EMBL" id="KAF9645654.1"/>
    </source>
</evidence>
<comment type="caution">
    <text evidence="1">The sequence shown here is derived from an EMBL/GenBank/DDBJ whole genome shotgun (WGS) entry which is preliminary data.</text>
</comment>
<reference evidence="1" key="2">
    <citation type="journal article" date="2020" name="Nat. Commun.">
        <title>Large-scale genome sequencing of mycorrhizal fungi provides insights into the early evolution of symbiotic traits.</title>
        <authorList>
            <person name="Miyauchi S."/>
            <person name="Kiss E."/>
            <person name="Kuo A."/>
            <person name="Drula E."/>
            <person name="Kohler A."/>
            <person name="Sanchez-Garcia M."/>
            <person name="Morin E."/>
            <person name="Andreopoulos B."/>
            <person name="Barry K.W."/>
            <person name="Bonito G."/>
            <person name="Buee M."/>
            <person name="Carver A."/>
            <person name="Chen C."/>
            <person name="Cichocki N."/>
            <person name="Clum A."/>
            <person name="Culley D."/>
            <person name="Crous P.W."/>
            <person name="Fauchery L."/>
            <person name="Girlanda M."/>
            <person name="Hayes R.D."/>
            <person name="Keri Z."/>
            <person name="LaButti K."/>
            <person name="Lipzen A."/>
            <person name="Lombard V."/>
            <person name="Magnuson J."/>
            <person name="Maillard F."/>
            <person name="Murat C."/>
            <person name="Nolan M."/>
            <person name="Ohm R.A."/>
            <person name="Pangilinan J."/>
            <person name="Pereira M.F."/>
            <person name="Perotto S."/>
            <person name="Peter M."/>
            <person name="Pfister S."/>
            <person name="Riley R."/>
            <person name="Sitrit Y."/>
            <person name="Stielow J.B."/>
            <person name="Szollosi G."/>
            <person name="Zifcakova L."/>
            <person name="Stursova M."/>
            <person name="Spatafora J.W."/>
            <person name="Tedersoo L."/>
            <person name="Vaario L.M."/>
            <person name="Yamada A."/>
            <person name="Yan M."/>
            <person name="Wang P."/>
            <person name="Xu J."/>
            <person name="Bruns T."/>
            <person name="Baldrian P."/>
            <person name="Vilgalys R."/>
            <person name="Dunand C."/>
            <person name="Henrissat B."/>
            <person name="Grigoriev I.V."/>
            <person name="Hibbett D."/>
            <person name="Nagy L.G."/>
            <person name="Martin F.M."/>
        </authorList>
    </citation>
    <scope>NUCLEOTIDE SEQUENCE</scope>
    <source>
        <strain evidence="1">P2</strain>
    </source>
</reference>
<gene>
    <name evidence="1" type="ORF">BDM02DRAFT_3156813</name>
</gene>
<accession>A0ACB6Z7E5</accession>
<sequence length="334" mass="35962">MATLAMPLFQRSFYTATARAIQLQAKQQWFGSPLAAVSILRSRRSVASSVGSRPASQNLKHAALNIREEVGNSAADAARSIAGGNMATDYVPPEKQSSFFGVTRTIASAVPKPYLLFGLAGALPYLGTSGTVIYLANQASLAAQGALSNIDPGVALTLLDRALNIQVTYGAVMLSFLGALHWGMEFSEYGGYKGYQRLMLGAAPVLIAWPTLAMGPTTALVVQWLGFTGLWYADVRATAQGWTPKWYSQYRFYLSFLVGTCIIGTLAGISYYGPVAGHGLLSHDIQMIQDERRRRRPEVSGTVSGDIEAVSTGEAGDAYVQVRKKQQPEAEHKD</sequence>
<evidence type="ECO:0000313" key="2">
    <source>
        <dbReference type="Proteomes" id="UP000886501"/>
    </source>
</evidence>